<dbReference type="EMBL" id="RWKW01000033">
    <property type="protein sequence ID" value="RST86703.1"/>
    <property type="molecule type" value="Genomic_DNA"/>
</dbReference>
<evidence type="ECO:0000313" key="4">
    <source>
        <dbReference type="Proteomes" id="UP000278398"/>
    </source>
</evidence>
<dbReference type="RefSeq" id="WP_126699648.1">
    <property type="nucleotide sequence ID" value="NZ_RWKW01000033.1"/>
</dbReference>
<reference evidence="3 4" key="1">
    <citation type="submission" date="2018-12" db="EMBL/GenBank/DDBJ databases">
        <title>Mesorhizobium carbonis sp. nov., isolated from coal mine water.</title>
        <authorList>
            <person name="Xin W."/>
            <person name="Xu Z."/>
            <person name="Xiang F."/>
            <person name="Zhang J."/>
            <person name="Xi L."/>
            <person name="Liu J."/>
        </authorList>
    </citation>
    <scope>NUCLEOTIDE SEQUENCE [LARGE SCALE GENOMIC DNA]</scope>
    <source>
        <strain evidence="3 4">B2.3</strain>
    </source>
</reference>
<dbReference type="Pfam" id="PF13670">
    <property type="entry name" value="PepSY_2"/>
    <property type="match status" value="1"/>
</dbReference>
<evidence type="ECO:0000256" key="1">
    <source>
        <dbReference type="SAM" id="SignalP"/>
    </source>
</evidence>
<evidence type="ECO:0000313" key="3">
    <source>
        <dbReference type="EMBL" id="RST86703.1"/>
    </source>
</evidence>
<feature type="signal peptide" evidence="1">
    <location>
        <begin position="1"/>
        <end position="20"/>
    </location>
</feature>
<keyword evidence="1" id="KW-0732">Signal</keyword>
<sequence length="81" mass="8943">MRQMLIALAATAGFTAAAFAQPPRDARPLSEILATIEASGDVAYFDEVEWDSDGYWEIEYYRADGGKVKIDVDPVSGETRR</sequence>
<dbReference type="OrthoDB" id="8099763at2"/>
<feature type="domain" description="PepSY" evidence="2">
    <location>
        <begin position="5"/>
        <end position="78"/>
    </location>
</feature>
<gene>
    <name evidence="3" type="ORF">EJC49_09535</name>
</gene>
<feature type="chain" id="PRO_5019356045" evidence="1">
    <location>
        <begin position="21"/>
        <end position="81"/>
    </location>
</feature>
<protein>
    <submittedName>
        <fullName evidence="3">PepSY domain-containing protein</fullName>
    </submittedName>
</protein>
<dbReference type="InterPro" id="IPR025711">
    <property type="entry name" value="PepSY"/>
</dbReference>
<comment type="caution">
    <text evidence="3">The sequence shown here is derived from an EMBL/GenBank/DDBJ whole genome shotgun (WGS) entry which is preliminary data.</text>
</comment>
<name>A0A429YZ55_9HYPH</name>
<organism evidence="3 4">
    <name type="scientific">Aquibium carbonis</name>
    <dbReference type="NCBI Taxonomy" id="2495581"/>
    <lineage>
        <taxon>Bacteria</taxon>
        <taxon>Pseudomonadati</taxon>
        <taxon>Pseudomonadota</taxon>
        <taxon>Alphaproteobacteria</taxon>
        <taxon>Hyphomicrobiales</taxon>
        <taxon>Phyllobacteriaceae</taxon>
        <taxon>Aquibium</taxon>
    </lineage>
</organism>
<evidence type="ECO:0000259" key="2">
    <source>
        <dbReference type="Pfam" id="PF13670"/>
    </source>
</evidence>
<keyword evidence="4" id="KW-1185">Reference proteome</keyword>
<accession>A0A429YZ55</accession>
<dbReference type="AlphaFoldDB" id="A0A429YZ55"/>
<proteinExistence type="predicted"/>
<dbReference type="Proteomes" id="UP000278398">
    <property type="component" value="Unassembled WGS sequence"/>
</dbReference>